<dbReference type="InterPro" id="IPR008258">
    <property type="entry name" value="Transglycosylase_SLT_dom_1"/>
</dbReference>
<dbReference type="CDD" id="cd13401">
    <property type="entry name" value="Slt70-like"/>
    <property type="match status" value="1"/>
</dbReference>
<dbReference type="PANTHER" id="PTHR37423:SF5">
    <property type="entry name" value="SOLUBLE LYTIC MUREIN TRANSGLYCOSYLASE"/>
    <property type="match status" value="1"/>
</dbReference>
<gene>
    <name evidence="6" type="ordered locus">DSC_00260</name>
</gene>
<dbReference type="InterPro" id="IPR012289">
    <property type="entry name" value="Lytic_TGlycosylase_superhlx_L"/>
</dbReference>
<dbReference type="InterPro" id="IPR008939">
    <property type="entry name" value="Lytic_TGlycosylase_superhlx_U"/>
</dbReference>
<dbReference type="Proteomes" id="UP000005870">
    <property type="component" value="Chromosome"/>
</dbReference>
<keyword evidence="2 3" id="KW-0732">Signal</keyword>
<dbReference type="InterPro" id="IPR037061">
    <property type="entry name" value="Lytic_TGlycoase_superhlx_L_sf"/>
</dbReference>
<dbReference type="Pfam" id="PF01464">
    <property type="entry name" value="SLT"/>
    <property type="match status" value="1"/>
</dbReference>
<accession>G7URN0</accession>
<proteinExistence type="inferred from homology"/>
<dbReference type="InterPro" id="IPR023346">
    <property type="entry name" value="Lysozyme-like_dom_sf"/>
</dbReference>
<feature type="chain" id="PRO_5003504313" evidence="3">
    <location>
        <begin position="37"/>
        <end position="667"/>
    </location>
</feature>
<dbReference type="Gene3D" id="1.10.530.10">
    <property type="match status" value="1"/>
</dbReference>
<dbReference type="HOGENOM" id="CLU_019016_1_1_6"/>
<comment type="similarity">
    <text evidence="1">Belongs to the transglycosylase Slt family.</text>
</comment>
<dbReference type="GO" id="GO:0042597">
    <property type="term" value="C:periplasmic space"/>
    <property type="evidence" value="ECO:0007669"/>
    <property type="project" value="InterPro"/>
</dbReference>
<evidence type="ECO:0000256" key="1">
    <source>
        <dbReference type="ARBA" id="ARBA00007734"/>
    </source>
</evidence>
<reference evidence="6 7" key="1">
    <citation type="journal article" date="2012" name="J. Bacteriol.">
        <title>Complete Genome Sequence of the BTEX-Degrading Bacterium Pseudoxanthomonas spadix BD-a59.</title>
        <authorList>
            <person name="Lee S.H."/>
            <person name="Jin H.M."/>
            <person name="Lee H.J."/>
            <person name="Kim J.M."/>
            <person name="Jeon C.O."/>
        </authorList>
    </citation>
    <scope>NUCLEOTIDE SEQUENCE [LARGE SCALE GENOMIC DNA]</scope>
    <source>
        <strain evidence="6 7">BD-a59</strain>
    </source>
</reference>
<evidence type="ECO:0000313" key="6">
    <source>
        <dbReference type="EMBL" id="AER54705.1"/>
    </source>
</evidence>
<dbReference type="eggNOG" id="COG0741">
    <property type="taxonomic scope" value="Bacteria"/>
</dbReference>
<evidence type="ECO:0000256" key="2">
    <source>
        <dbReference type="ARBA" id="ARBA00022729"/>
    </source>
</evidence>
<evidence type="ECO:0000256" key="3">
    <source>
        <dbReference type="SAM" id="SignalP"/>
    </source>
</evidence>
<dbReference type="Gene3D" id="1.10.1240.20">
    <property type="entry name" value="Lytic transglycosylase, superhelical linker domain"/>
    <property type="match status" value="1"/>
</dbReference>
<evidence type="ECO:0000259" key="4">
    <source>
        <dbReference type="Pfam" id="PF01464"/>
    </source>
</evidence>
<dbReference type="PANTHER" id="PTHR37423">
    <property type="entry name" value="SOLUBLE LYTIC MUREIN TRANSGLYCOSYLASE-RELATED"/>
    <property type="match status" value="1"/>
</dbReference>
<feature type="signal peptide" evidence="3">
    <location>
        <begin position="1"/>
        <end position="36"/>
    </location>
</feature>
<protein>
    <submittedName>
        <fullName evidence="6">Soluble lytic murein transglycosylase</fullName>
    </submittedName>
</protein>
<dbReference type="SUPFAM" id="SSF53955">
    <property type="entry name" value="Lysozyme-like"/>
    <property type="match status" value="1"/>
</dbReference>
<name>G7URN0_PSEUP</name>
<dbReference type="AlphaFoldDB" id="G7URN0"/>
<dbReference type="EMBL" id="CP003093">
    <property type="protein sequence ID" value="AER54705.1"/>
    <property type="molecule type" value="Genomic_DNA"/>
</dbReference>
<dbReference type="Pfam" id="PF14718">
    <property type="entry name" value="SLT_L"/>
    <property type="match status" value="1"/>
</dbReference>
<dbReference type="SUPFAM" id="SSF48435">
    <property type="entry name" value="Bacterial muramidases"/>
    <property type="match status" value="1"/>
</dbReference>
<evidence type="ECO:0000259" key="5">
    <source>
        <dbReference type="Pfam" id="PF14718"/>
    </source>
</evidence>
<dbReference type="KEGG" id="psd:DSC_00260"/>
<dbReference type="GO" id="GO:0004553">
    <property type="term" value="F:hydrolase activity, hydrolyzing O-glycosyl compounds"/>
    <property type="evidence" value="ECO:0007669"/>
    <property type="project" value="InterPro"/>
</dbReference>
<dbReference type="Gene3D" id="1.25.20.10">
    <property type="entry name" value="Bacterial muramidases"/>
    <property type="match status" value="1"/>
</dbReference>
<dbReference type="STRING" id="1045855.DSC_00260"/>
<feature type="domain" description="Transglycosylase SLT" evidence="4">
    <location>
        <begin position="491"/>
        <end position="603"/>
    </location>
</feature>
<keyword evidence="7" id="KW-1185">Reference proteome</keyword>
<evidence type="ECO:0000313" key="7">
    <source>
        <dbReference type="Proteomes" id="UP000005870"/>
    </source>
</evidence>
<sequence length="667" mass="73504">MQNPIHPGLPIIGGMIRPALLSVLIALCAAAALAGAQDLDAQRPLVRSALEAAERGQAPPSQDPTLAHHPLRGWIEFAQLKRDIDRVGNAQAQEFLQRNAGQAVAAAFRSVWLPALARRKDWDALLANWQPTDNIGLRCARLQAQWVQGKADAAWTRQAQELWRAAARPLPDGCDPVFAALTAQGQLDDALRWERIDAAAAAGQSAVMRAAANGLSSGERAQAVAYAGFLDAPAAQGLGWEKSDRSRRIASNGLALLARKDPDAAERLLPQYAQTLGLSAEQQAQVRYQIALWTVASYLPDSARRLAAVPASAYDPRLHEWQVREALARGDWPAALKAIQAMDPAQRSQVRWKWFQARMLDKAGQPDQARRLYAEAARTATFHGFLAADRLGQPYALCPREPQDSAQARAAVARDPALIRAMELWKLDRAAWATAEWNDALTRFNDDQRRIAVEVAHDNGWFDRAVFALGRTPEELQLYRLRFPLQHQGAIRRQASNNAIDPAWLAAQIRAESVFNPNARSPANAMGLMQVLPGTGAEVARRNGIAYGGAQSLYDPQTNIAIGSAYLRELLDTYGTPYVTIAAYNAGPVPTARWQSQRPGLEPDVWIETISYKETRDYVARVLAFSVIYDWRLNDDALSLTDRIHGRLDGQRKRLACAEQPGTRNEE</sequence>
<feature type="domain" description="Lytic transglycosylase superhelical linker" evidence="5">
    <location>
        <begin position="412"/>
        <end position="471"/>
    </location>
</feature>
<organism evidence="6 7">
    <name type="scientific">Pseudoxanthomonas spadix (strain BD-a59)</name>
    <dbReference type="NCBI Taxonomy" id="1045855"/>
    <lineage>
        <taxon>Bacteria</taxon>
        <taxon>Pseudomonadati</taxon>
        <taxon>Pseudomonadota</taxon>
        <taxon>Gammaproteobacteria</taxon>
        <taxon>Lysobacterales</taxon>
        <taxon>Lysobacteraceae</taxon>
        <taxon>Pseudoxanthomonas</taxon>
    </lineage>
</organism>